<evidence type="ECO:0000256" key="6">
    <source>
        <dbReference type="ARBA" id="ARBA00023125"/>
    </source>
</evidence>
<dbReference type="NCBIfam" id="TIGR01950">
    <property type="entry name" value="SoxR"/>
    <property type="match status" value="1"/>
</dbReference>
<dbReference type="InterPro" id="IPR047057">
    <property type="entry name" value="MerR_fam"/>
</dbReference>
<dbReference type="GO" id="GO:0046872">
    <property type="term" value="F:metal ion binding"/>
    <property type="evidence" value="ECO:0007669"/>
    <property type="project" value="UniProtKB-KW"/>
</dbReference>
<dbReference type="Proteomes" id="UP000231644">
    <property type="component" value="Unassembled WGS sequence"/>
</dbReference>
<dbReference type="GO" id="GO:0051537">
    <property type="term" value="F:2 iron, 2 sulfur cluster binding"/>
    <property type="evidence" value="ECO:0007669"/>
    <property type="project" value="UniProtKB-KW"/>
</dbReference>
<keyword evidence="3" id="KW-0408">Iron</keyword>
<evidence type="ECO:0000256" key="4">
    <source>
        <dbReference type="ARBA" id="ARBA00023014"/>
    </source>
</evidence>
<dbReference type="GO" id="GO:0003677">
    <property type="term" value="F:DNA binding"/>
    <property type="evidence" value="ECO:0007669"/>
    <property type="project" value="UniProtKB-KW"/>
</dbReference>
<dbReference type="Gene3D" id="1.10.1660.10">
    <property type="match status" value="1"/>
</dbReference>
<keyword evidence="4" id="KW-0411">Iron-sulfur</keyword>
<dbReference type="PANTHER" id="PTHR30204">
    <property type="entry name" value="REDOX-CYCLING DRUG-SENSING TRANSCRIPTIONAL ACTIVATOR SOXR"/>
    <property type="match status" value="1"/>
</dbReference>
<dbReference type="AlphaFoldDB" id="A0A1I1IHN3"/>
<dbReference type="STRING" id="517719.SAMN05421762_0672"/>
<evidence type="ECO:0000256" key="1">
    <source>
        <dbReference type="ARBA" id="ARBA00022714"/>
    </source>
</evidence>
<evidence type="ECO:0000256" key="7">
    <source>
        <dbReference type="ARBA" id="ARBA00023163"/>
    </source>
</evidence>
<keyword evidence="2" id="KW-0479">Metal-binding</keyword>
<dbReference type="InterPro" id="IPR000551">
    <property type="entry name" value="MerR-type_HTH_dom"/>
</dbReference>
<organism evidence="10 11">
    <name type="scientific">Pseudooceanicola nitratireducens</name>
    <dbReference type="NCBI Taxonomy" id="517719"/>
    <lineage>
        <taxon>Bacteria</taxon>
        <taxon>Pseudomonadati</taxon>
        <taxon>Pseudomonadota</taxon>
        <taxon>Alphaproteobacteria</taxon>
        <taxon>Rhodobacterales</taxon>
        <taxon>Paracoccaceae</taxon>
        <taxon>Pseudooceanicola</taxon>
    </lineage>
</organism>
<dbReference type="PANTHER" id="PTHR30204:SF0">
    <property type="entry name" value="REDOX-SENSITIVE TRANSCRIPTIONAL ACTIVATOR SOXR"/>
    <property type="match status" value="1"/>
</dbReference>
<accession>A0A1I1IHN3</accession>
<dbReference type="SMART" id="SM00422">
    <property type="entry name" value="HTH_MERR"/>
    <property type="match status" value="1"/>
</dbReference>
<gene>
    <name evidence="10" type="ORF">SAMN05421762_0672</name>
</gene>
<evidence type="ECO:0000256" key="5">
    <source>
        <dbReference type="ARBA" id="ARBA00023015"/>
    </source>
</evidence>
<dbReference type="EMBL" id="FOLX01000001">
    <property type="protein sequence ID" value="SFC35849.1"/>
    <property type="molecule type" value="Genomic_DNA"/>
</dbReference>
<dbReference type="Pfam" id="PF00376">
    <property type="entry name" value="MerR"/>
    <property type="match status" value="1"/>
</dbReference>
<keyword evidence="7" id="KW-0804">Transcription</keyword>
<feature type="domain" description="HTH merR-type" evidence="9">
    <location>
        <begin position="5"/>
        <end position="73"/>
    </location>
</feature>
<dbReference type="GO" id="GO:0003700">
    <property type="term" value="F:DNA-binding transcription factor activity"/>
    <property type="evidence" value="ECO:0007669"/>
    <property type="project" value="InterPro"/>
</dbReference>
<keyword evidence="5" id="KW-0805">Transcription regulation</keyword>
<keyword evidence="1" id="KW-0001">2Fe-2S</keyword>
<dbReference type="PROSITE" id="PS00552">
    <property type="entry name" value="HTH_MERR_1"/>
    <property type="match status" value="1"/>
</dbReference>
<reference evidence="10 11" key="1">
    <citation type="submission" date="2016-10" db="EMBL/GenBank/DDBJ databases">
        <authorList>
            <person name="de Groot N.N."/>
        </authorList>
    </citation>
    <scope>NUCLEOTIDE SEQUENCE [LARGE SCALE GENOMIC DNA]</scope>
    <source>
        <strain evidence="10 11">DSM 29619</strain>
    </source>
</reference>
<dbReference type="GO" id="GO:0006979">
    <property type="term" value="P:response to oxidative stress"/>
    <property type="evidence" value="ECO:0007669"/>
    <property type="project" value="InterPro"/>
</dbReference>
<dbReference type="InterPro" id="IPR009061">
    <property type="entry name" value="DNA-bd_dom_put_sf"/>
</dbReference>
<name>A0A1I1IHN3_9RHOB</name>
<evidence type="ECO:0000313" key="11">
    <source>
        <dbReference type="Proteomes" id="UP000231644"/>
    </source>
</evidence>
<dbReference type="InterPro" id="IPR010211">
    <property type="entry name" value="Redox-sen_tscrpt-act_SoxR"/>
</dbReference>
<dbReference type="RefSeq" id="WP_170848694.1">
    <property type="nucleotide sequence ID" value="NZ_FNZG01000002.1"/>
</dbReference>
<dbReference type="InterPro" id="IPR015358">
    <property type="entry name" value="Tscrpt_reg_MerR_DNA-bd"/>
</dbReference>
<keyword evidence="11" id="KW-1185">Reference proteome</keyword>
<proteinExistence type="predicted"/>
<keyword evidence="6" id="KW-0238">DNA-binding</keyword>
<evidence type="ECO:0000256" key="3">
    <source>
        <dbReference type="ARBA" id="ARBA00023004"/>
    </source>
</evidence>
<dbReference type="Pfam" id="PF09278">
    <property type="entry name" value="MerR-DNA-bind"/>
    <property type="match status" value="1"/>
</dbReference>
<feature type="region of interest" description="Disordered" evidence="8">
    <location>
        <begin position="130"/>
        <end position="154"/>
    </location>
</feature>
<evidence type="ECO:0000256" key="2">
    <source>
        <dbReference type="ARBA" id="ARBA00022723"/>
    </source>
</evidence>
<evidence type="ECO:0000313" key="10">
    <source>
        <dbReference type="EMBL" id="SFC35849.1"/>
    </source>
</evidence>
<sequence>MKNRGLSISHIAGRTGLAASAIRYYEDQGLIAPGRGPGGQRQFEKADIRRLSFIMIAQSLGFSIAEIRDQLSSLPEGRTPTAADWRRLSATYRADLDRRIDQLTRLRDDLDGCIGCGCLSLDRCGLYNPGDRAARQGPGPRYMLGDAPLTEEKP</sequence>
<protein>
    <submittedName>
        <fullName evidence="10">Transcriptional regulator, MerR family</fullName>
    </submittedName>
</protein>
<evidence type="ECO:0000256" key="8">
    <source>
        <dbReference type="SAM" id="MobiDB-lite"/>
    </source>
</evidence>
<dbReference type="CDD" id="cd01110">
    <property type="entry name" value="HTH_SoxR"/>
    <property type="match status" value="1"/>
</dbReference>
<evidence type="ECO:0000259" key="9">
    <source>
        <dbReference type="PROSITE" id="PS50937"/>
    </source>
</evidence>
<dbReference type="SUPFAM" id="SSF46955">
    <property type="entry name" value="Putative DNA-binding domain"/>
    <property type="match status" value="1"/>
</dbReference>
<dbReference type="PRINTS" id="PR00040">
    <property type="entry name" value="HTHMERR"/>
</dbReference>
<dbReference type="PROSITE" id="PS50937">
    <property type="entry name" value="HTH_MERR_2"/>
    <property type="match status" value="1"/>
</dbReference>